<accession>A0A7J6R3U0</accession>
<evidence type="ECO:0000313" key="3">
    <source>
        <dbReference type="EMBL" id="KAF4714330.1"/>
    </source>
</evidence>
<dbReference type="PANTHER" id="PTHR12509:SF8">
    <property type="entry name" value="SPERMATOGENESIS-ASSOCIATED PROTEIN 4"/>
    <property type="match status" value="1"/>
</dbReference>
<feature type="region of interest" description="Disordered" evidence="1">
    <location>
        <begin position="212"/>
        <end position="290"/>
    </location>
</feature>
<keyword evidence="4" id="KW-1185">Reference proteome</keyword>
<name>A0A7J6R3U0_PEROL</name>
<dbReference type="GO" id="GO:0005930">
    <property type="term" value="C:axoneme"/>
    <property type="evidence" value="ECO:0007669"/>
    <property type="project" value="TreeGrafter"/>
</dbReference>
<evidence type="ECO:0000256" key="1">
    <source>
        <dbReference type="SAM" id="MobiDB-lite"/>
    </source>
</evidence>
<dbReference type="PANTHER" id="PTHR12509">
    <property type="entry name" value="SPERMATOGENESIS-ASSOCIATED 4-RELATED"/>
    <property type="match status" value="1"/>
</dbReference>
<proteinExistence type="predicted"/>
<feature type="domain" description="Calponin-homology (CH)" evidence="2">
    <location>
        <begin position="38"/>
        <end position="145"/>
    </location>
</feature>
<dbReference type="EMBL" id="JABANO010028962">
    <property type="protein sequence ID" value="KAF4714330.1"/>
    <property type="molecule type" value="Genomic_DNA"/>
</dbReference>
<evidence type="ECO:0000259" key="2">
    <source>
        <dbReference type="PROSITE" id="PS50021"/>
    </source>
</evidence>
<organism evidence="3 4">
    <name type="scientific">Perkinsus olseni</name>
    <name type="common">Perkinsus atlanticus</name>
    <dbReference type="NCBI Taxonomy" id="32597"/>
    <lineage>
        <taxon>Eukaryota</taxon>
        <taxon>Sar</taxon>
        <taxon>Alveolata</taxon>
        <taxon>Perkinsozoa</taxon>
        <taxon>Perkinsea</taxon>
        <taxon>Perkinsida</taxon>
        <taxon>Perkinsidae</taxon>
        <taxon>Perkinsus</taxon>
    </lineage>
</organism>
<feature type="region of interest" description="Disordered" evidence="1">
    <location>
        <begin position="149"/>
        <end position="171"/>
    </location>
</feature>
<feature type="compositionally biased region" description="Basic and acidic residues" evidence="1">
    <location>
        <begin position="257"/>
        <end position="276"/>
    </location>
</feature>
<sequence>MVSSPGSQGQQSLGEDSKASALSTITYTGLNSGLKGERFLPREVQKWLQSLDLTYAVRNPHRDFANGFLIAEVFARYFPGEVTMHSFDPGLSLATKQNNWETLFKFLKKYRVDIAVEDFEPVIHNRPGAGISIITKVYRILTKRRLGRRGGSGAEELDPTRVVDGGTGMDAPNYAKNTASVVLKDAEIERTVDDNERVVKALIALDAHNQEQLSDRAKEGISDSQYRLYPQGRPEVSLDSGKGKLEPAGQDEDEESSEVRGVEVKALERPSPREVGADATPAEDDLDGPHQQRRHIGLEAMASADRNGSSQGTVESVLERIQAIAMPLVEGHDLGGPTLCQSIDPRKGFMACLFEGAGSSSDNAVAEEVVISVLVAIEERADELAPILINDPVEVCRLWKLLEPGFKSIAVDSPILSRLAELLRSVGASMRAVDPQLTAAAAKDVLLPLLTPIICTPGACYSRRCEYLLYLLFDGFVQSMASEESEMLRALREEVVYCYGRMVEALPTLVSCMNYIVTSSPNVDHDEPAGKALADVYLYYALGGLSSSSCRTRARGLGILLELAPRNATLMEVVRDATLEKVISSTIKEIESGLNSPVWWEMQVVVVALLLTFLDRTARSHDGVDTATADDTETQHALELLVRVMKSTKSAVVRRVALIGLARSSVLGAYQEALMEPFLQALVSDSPDDKRRYVLSPSRDTDRNDLPDGASPCLRLWWRRQREAAGGVRWPTNPQVTVTAFLTISVCEDGATSVDVLASPILEILDSILSASEDRADSSTAEVWAGLFRRLSGPLFASLLSLRLHDLAALCVGRLLVRGAQEAVSVRELATLIMRRIITPYYHEGANTGDRISEDRLVEFIKNFEPEKAALMAMDEFREKLNAAYIKSPFEKIYG</sequence>
<dbReference type="AlphaFoldDB" id="A0A7J6R3U0"/>
<gene>
    <name evidence="3" type="ORF">FOZ63_032428</name>
</gene>
<dbReference type="GO" id="GO:0051493">
    <property type="term" value="P:regulation of cytoskeleton organization"/>
    <property type="evidence" value="ECO:0007669"/>
    <property type="project" value="TreeGrafter"/>
</dbReference>
<protein>
    <recommendedName>
        <fullName evidence="2">Calponin-homology (CH) domain-containing protein</fullName>
    </recommendedName>
</protein>
<dbReference type="SUPFAM" id="SSF48371">
    <property type="entry name" value="ARM repeat"/>
    <property type="match status" value="1"/>
</dbReference>
<dbReference type="OMA" id="RCEYLLY"/>
<dbReference type="Proteomes" id="UP000553632">
    <property type="component" value="Unassembled WGS sequence"/>
</dbReference>
<dbReference type="InterPro" id="IPR010441">
    <property type="entry name" value="CH_2"/>
</dbReference>
<dbReference type="PROSITE" id="PS50021">
    <property type="entry name" value="CH"/>
    <property type="match status" value="1"/>
</dbReference>
<comment type="caution">
    <text evidence="3">The sequence shown here is derived from an EMBL/GenBank/DDBJ whole genome shotgun (WGS) entry which is preliminary data.</text>
</comment>
<evidence type="ECO:0000313" key="4">
    <source>
        <dbReference type="Proteomes" id="UP000553632"/>
    </source>
</evidence>
<dbReference type="GO" id="GO:0008017">
    <property type="term" value="F:microtubule binding"/>
    <property type="evidence" value="ECO:0007669"/>
    <property type="project" value="TreeGrafter"/>
</dbReference>
<dbReference type="SUPFAM" id="SSF47576">
    <property type="entry name" value="Calponin-homology domain, CH-domain"/>
    <property type="match status" value="1"/>
</dbReference>
<dbReference type="InterPro" id="IPR052111">
    <property type="entry name" value="Spermatogenesis_Ciliary_MAP"/>
</dbReference>
<dbReference type="Pfam" id="PF06294">
    <property type="entry name" value="CH_2"/>
    <property type="match status" value="1"/>
</dbReference>
<dbReference type="InterPro" id="IPR016024">
    <property type="entry name" value="ARM-type_fold"/>
</dbReference>
<reference evidence="3 4" key="1">
    <citation type="submission" date="2020-04" db="EMBL/GenBank/DDBJ databases">
        <title>Perkinsus olseni comparative genomics.</title>
        <authorList>
            <person name="Bogema D.R."/>
        </authorList>
    </citation>
    <scope>NUCLEOTIDE SEQUENCE [LARGE SCALE GENOMIC DNA]</scope>
    <source>
        <strain evidence="3 4">ATCC PRA-207</strain>
    </source>
</reference>
<dbReference type="InterPro" id="IPR036872">
    <property type="entry name" value="CH_dom_sf"/>
</dbReference>
<dbReference type="InterPro" id="IPR001715">
    <property type="entry name" value="CH_dom"/>
</dbReference>
<dbReference type="Gene3D" id="1.10.418.10">
    <property type="entry name" value="Calponin-like domain"/>
    <property type="match status" value="1"/>
</dbReference>